<reference evidence="2 3" key="1">
    <citation type="submission" date="2020-09" db="EMBL/GenBank/DDBJ databases">
        <title>Isolation and identification of active actinomycetes.</title>
        <authorList>
            <person name="Li X."/>
        </authorList>
    </citation>
    <scope>NUCLEOTIDE SEQUENCE [LARGE SCALE GENOMIC DNA]</scope>
    <source>
        <strain evidence="2 3">NEAU-LLC</strain>
    </source>
</reference>
<dbReference type="EMBL" id="JACXZS010000008">
    <property type="protein sequence ID" value="MBD3942631.1"/>
    <property type="molecule type" value="Genomic_DNA"/>
</dbReference>
<keyword evidence="3" id="KW-1185">Reference proteome</keyword>
<name>A0ABR8NPS4_9MICO</name>
<proteinExistence type="predicted"/>
<dbReference type="Pfam" id="PF00403">
    <property type="entry name" value="HMA"/>
    <property type="match status" value="1"/>
</dbReference>
<dbReference type="PROSITE" id="PS50846">
    <property type="entry name" value="HMA_2"/>
    <property type="match status" value="1"/>
</dbReference>
<dbReference type="Proteomes" id="UP000598426">
    <property type="component" value="Unassembled WGS sequence"/>
</dbReference>
<dbReference type="InterPro" id="IPR036163">
    <property type="entry name" value="HMA_dom_sf"/>
</dbReference>
<dbReference type="SUPFAM" id="SSF55008">
    <property type="entry name" value="HMA, heavy metal-associated domain"/>
    <property type="match status" value="1"/>
</dbReference>
<organism evidence="2 3">
    <name type="scientific">Microbacterium helvum</name>
    <dbReference type="NCBI Taxonomy" id="2773713"/>
    <lineage>
        <taxon>Bacteria</taxon>
        <taxon>Bacillati</taxon>
        <taxon>Actinomycetota</taxon>
        <taxon>Actinomycetes</taxon>
        <taxon>Micrococcales</taxon>
        <taxon>Microbacteriaceae</taxon>
        <taxon>Microbacterium</taxon>
    </lineage>
</organism>
<feature type="domain" description="HMA" evidence="1">
    <location>
        <begin position="7"/>
        <end position="72"/>
    </location>
</feature>
<dbReference type="CDD" id="cd00371">
    <property type="entry name" value="HMA"/>
    <property type="match status" value="1"/>
</dbReference>
<accession>A0ABR8NPS4</accession>
<dbReference type="RefSeq" id="WP_191172238.1">
    <property type="nucleotide sequence ID" value="NZ_JACXZS010000008.1"/>
</dbReference>
<sequence>MAGVEKSTVEYKVTGMSCGHCEASVRGEVAKLAGVEDVQVSAADGTLRIVSTAELADDAVIAAVDEAGYSAVRA</sequence>
<comment type="caution">
    <text evidence="2">The sequence shown here is derived from an EMBL/GenBank/DDBJ whole genome shotgun (WGS) entry which is preliminary data.</text>
</comment>
<dbReference type="InterPro" id="IPR006121">
    <property type="entry name" value="HMA_dom"/>
</dbReference>
<protein>
    <submittedName>
        <fullName evidence="2">Heavy-metal-associated domain-containing protein</fullName>
    </submittedName>
</protein>
<gene>
    <name evidence="2" type="ORF">IF188_13075</name>
</gene>
<evidence type="ECO:0000313" key="2">
    <source>
        <dbReference type="EMBL" id="MBD3942631.1"/>
    </source>
</evidence>
<evidence type="ECO:0000259" key="1">
    <source>
        <dbReference type="PROSITE" id="PS50846"/>
    </source>
</evidence>
<evidence type="ECO:0000313" key="3">
    <source>
        <dbReference type="Proteomes" id="UP000598426"/>
    </source>
</evidence>
<dbReference type="Gene3D" id="3.30.70.100">
    <property type="match status" value="1"/>
</dbReference>